<sequence length="49" mass="6109">MTPFKWLPSRILTKKQIRYNYYHSKVHIQIKHAIGLLKEHFQFLYELHI</sequence>
<dbReference type="OrthoDB" id="2649667at2759"/>
<accession>A0A8E2AMR4</accession>
<dbReference type="EMBL" id="KV722633">
    <property type="protein sequence ID" value="OCH84797.1"/>
    <property type="molecule type" value="Genomic_DNA"/>
</dbReference>
<evidence type="ECO:0000313" key="5">
    <source>
        <dbReference type="Proteomes" id="UP000250043"/>
    </source>
</evidence>
<keyword evidence="2" id="KW-0479">Metal-binding</keyword>
<proteinExistence type="predicted"/>
<comment type="cofactor">
    <cofactor evidence="1">
        <name>a divalent metal cation</name>
        <dbReference type="ChEBI" id="CHEBI:60240"/>
    </cofactor>
</comment>
<evidence type="ECO:0000259" key="3">
    <source>
        <dbReference type="Pfam" id="PF13359"/>
    </source>
</evidence>
<dbReference type="GO" id="GO:0046872">
    <property type="term" value="F:metal ion binding"/>
    <property type="evidence" value="ECO:0007669"/>
    <property type="project" value="UniProtKB-KW"/>
</dbReference>
<reference evidence="4 5" key="1">
    <citation type="submission" date="2016-07" db="EMBL/GenBank/DDBJ databases">
        <title>Draft genome of the white-rot fungus Obba rivulosa 3A-2.</title>
        <authorList>
            <consortium name="DOE Joint Genome Institute"/>
            <person name="Miettinen O."/>
            <person name="Riley R."/>
            <person name="Acob R."/>
            <person name="Barry K."/>
            <person name="Cullen D."/>
            <person name="De Vries R."/>
            <person name="Hainaut M."/>
            <person name="Hatakka A."/>
            <person name="Henrissat B."/>
            <person name="Hilden K."/>
            <person name="Kuo R."/>
            <person name="Labutti K."/>
            <person name="Lipzen A."/>
            <person name="Makela M.R."/>
            <person name="Sandor L."/>
            <person name="Spatafora J.W."/>
            <person name="Grigoriev I.V."/>
            <person name="Hibbett D.S."/>
        </authorList>
    </citation>
    <scope>NUCLEOTIDE SEQUENCE [LARGE SCALE GENOMIC DNA]</scope>
    <source>
        <strain evidence="4 5">3A-2</strain>
    </source>
</reference>
<evidence type="ECO:0000256" key="2">
    <source>
        <dbReference type="ARBA" id="ARBA00022723"/>
    </source>
</evidence>
<dbReference type="Pfam" id="PF13359">
    <property type="entry name" value="DDE_Tnp_4"/>
    <property type="match status" value="1"/>
</dbReference>
<dbReference type="Proteomes" id="UP000250043">
    <property type="component" value="Unassembled WGS sequence"/>
</dbReference>
<feature type="domain" description="DDE Tnp4" evidence="3">
    <location>
        <begin position="2"/>
        <end position="44"/>
    </location>
</feature>
<evidence type="ECO:0000256" key="1">
    <source>
        <dbReference type="ARBA" id="ARBA00001968"/>
    </source>
</evidence>
<gene>
    <name evidence="4" type="ORF">OBBRIDRAFT_740951</name>
</gene>
<dbReference type="AlphaFoldDB" id="A0A8E2AMR4"/>
<keyword evidence="5" id="KW-1185">Reference proteome</keyword>
<organism evidence="4 5">
    <name type="scientific">Obba rivulosa</name>
    <dbReference type="NCBI Taxonomy" id="1052685"/>
    <lineage>
        <taxon>Eukaryota</taxon>
        <taxon>Fungi</taxon>
        <taxon>Dikarya</taxon>
        <taxon>Basidiomycota</taxon>
        <taxon>Agaricomycotina</taxon>
        <taxon>Agaricomycetes</taxon>
        <taxon>Polyporales</taxon>
        <taxon>Gelatoporiaceae</taxon>
        <taxon>Obba</taxon>
    </lineage>
</organism>
<evidence type="ECO:0000313" key="4">
    <source>
        <dbReference type="EMBL" id="OCH84797.1"/>
    </source>
</evidence>
<dbReference type="InterPro" id="IPR027806">
    <property type="entry name" value="HARBI1_dom"/>
</dbReference>
<protein>
    <recommendedName>
        <fullName evidence="3">DDE Tnp4 domain-containing protein</fullName>
    </recommendedName>
</protein>
<name>A0A8E2AMR4_9APHY</name>